<sequence>MTRPLGTIDSNSQERIPPHYNDNVLATRKRPVTVPTERYPTSTHLVPNMPVIDASDCLYDPSCLTPPLQTLAQTLESNSNGCITTVDIAQAYQALYNRLRASATVLQASGDDTLKGRIPILVQCLKRDINEGLKFFSPIQTTSLARLSSSDTSVLGALEDPEIQMAIDASLVCQSSLRVVSALMMFPALFTLLSDLEKASLLHPIIEICVEHQLPIFDHRKVQHLAFSCMRTKSACQTLSRSQVTAMVDAVGSALDVHDSENTQMYALKTAHAFLQHDAPRFIEPCSSILPKILNLFPTSSNTDRVEIVNLLCGFATAKCQVLAILPDVVTSISADTHQFLEKHKSRKRSVGEEHLLPCILKEAIKGDGGIWALTSIAALVILGDAQIFSHPRSLKIVFDALRYSSRHKTPAVASLHTEVWACLVWALSRSFSIQDGSHVEARKDTYQRAFQLLAQEMRPSVGTRLVAVLVRDHSPTDGQPLRAWNVQQAVAIIKQLMKDPCLQTFHEGYALLHRLVSGVPSSPSASSEPSLSDFVRDTLVNGSCLRMSLPDLEQALKDPHPFPLSYIHALTEAEVQAHWQDLSESWAMAAERLQPTISTEALNQLTGIWQSLLLSQAHLTQDQTHLAASSPFATKIATLIIRFVSPAAEPDERFEQLGMVRKWWNVLKNVFDPSWLSVPAGIILAGLLEKKVDLGVEKVQDIWSKLCFELISTGIPTFLHLLHSRVVNGPLETEGSPESSTETRLLWVLYLRHCVRGGCDQSWTDLAALLSLPFHCDSWTLNRKDLDIWSQGLTVMLAAADRDGIDELRATQHMIEHLDGHRGDSIIVALFEVVAADPPKLPICRQMIRLLNDRLSEWHSARNTSLMLRAMSALGQFWKTEELSKLTSSMALAQNSVSLWISGSQGCASDAEHDGMIKAVFIPALERLAVCQPDCPDILTVLENLFVSVFAKPSALGADAFLAFFRTHFLGLPNLNTLCPERLFTVAKSYADLCGEPLEGDVSAILPSSPSTIISDSQSPASPRKRILCHEYSHFEDFPDVVGYGFQLGDSRRDAQSQSGSSRAAITPVAAARGGPSKPPSSIQGTPRAEEIIQPLPGIFSGSPEIPLAPSRRVPKRHHTEGYFGSLTESKSLESPRPLKRTKTMPGPLLSPTTPVRLSSPYRSRVGQRGAQTPLTSSPLPPSSDPELGPADEDEDDYDSWEAGISHKDIQALRDELDLEGKEGQDDGTSSDILVASWSPSPSNDFPLRSRMRERSQTAPELSPQSPLLSEKESFAHGALRRHRTSGSFEHEDNTQLKAVRDAYAAVVDSGGVSQMGIEELMQMKRLASRIGQTVDEHIEQQWEKGRLEGGRAEGSASGQERSRSP</sequence>
<dbReference type="OrthoDB" id="3259617at2759"/>
<reference evidence="2 3" key="1">
    <citation type="journal article" date="2019" name="Nat. Ecol. Evol.">
        <title>Megaphylogeny resolves global patterns of mushroom evolution.</title>
        <authorList>
            <person name="Varga T."/>
            <person name="Krizsan K."/>
            <person name="Foldi C."/>
            <person name="Dima B."/>
            <person name="Sanchez-Garcia M."/>
            <person name="Sanchez-Ramirez S."/>
            <person name="Szollosi G.J."/>
            <person name="Szarkandi J.G."/>
            <person name="Papp V."/>
            <person name="Albert L."/>
            <person name="Andreopoulos W."/>
            <person name="Angelini C."/>
            <person name="Antonin V."/>
            <person name="Barry K.W."/>
            <person name="Bougher N.L."/>
            <person name="Buchanan P."/>
            <person name="Buyck B."/>
            <person name="Bense V."/>
            <person name="Catcheside P."/>
            <person name="Chovatia M."/>
            <person name="Cooper J."/>
            <person name="Damon W."/>
            <person name="Desjardin D."/>
            <person name="Finy P."/>
            <person name="Geml J."/>
            <person name="Haridas S."/>
            <person name="Hughes K."/>
            <person name="Justo A."/>
            <person name="Karasinski D."/>
            <person name="Kautmanova I."/>
            <person name="Kiss B."/>
            <person name="Kocsube S."/>
            <person name="Kotiranta H."/>
            <person name="LaButti K.M."/>
            <person name="Lechner B.E."/>
            <person name="Liimatainen K."/>
            <person name="Lipzen A."/>
            <person name="Lukacs Z."/>
            <person name="Mihaltcheva S."/>
            <person name="Morgado L.N."/>
            <person name="Niskanen T."/>
            <person name="Noordeloos M.E."/>
            <person name="Ohm R.A."/>
            <person name="Ortiz-Santana B."/>
            <person name="Ovrebo C."/>
            <person name="Racz N."/>
            <person name="Riley R."/>
            <person name="Savchenko A."/>
            <person name="Shiryaev A."/>
            <person name="Soop K."/>
            <person name="Spirin V."/>
            <person name="Szebenyi C."/>
            <person name="Tomsovsky M."/>
            <person name="Tulloss R.E."/>
            <person name="Uehling J."/>
            <person name="Grigoriev I.V."/>
            <person name="Vagvolgyi C."/>
            <person name="Papp T."/>
            <person name="Martin F.M."/>
            <person name="Miettinen O."/>
            <person name="Hibbett D.S."/>
            <person name="Nagy L.G."/>
        </authorList>
    </citation>
    <scope>NUCLEOTIDE SEQUENCE [LARGE SCALE GENOMIC DNA]</scope>
    <source>
        <strain evidence="2 3">FP101781</strain>
    </source>
</reference>
<feature type="region of interest" description="Disordered" evidence="1">
    <location>
        <begin position="1339"/>
        <end position="1367"/>
    </location>
</feature>
<accession>A0A4Y7TQQ2</accession>
<organism evidence="2 3">
    <name type="scientific">Coprinellus micaceus</name>
    <name type="common">Glistening ink-cap mushroom</name>
    <name type="synonym">Coprinus micaceus</name>
    <dbReference type="NCBI Taxonomy" id="71717"/>
    <lineage>
        <taxon>Eukaryota</taxon>
        <taxon>Fungi</taxon>
        <taxon>Dikarya</taxon>
        <taxon>Basidiomycota</taxon>
        <taxon>Agaricomycotina</taxon>
        <taxon>Agaricomycetes</taxon>
        <taxon>Agaricomycetidae</taxon>
        <taxon>Agaricales</taxon>
        <taxon>Agaricineae</taxon>
        <taxon>Psathyrellaceae</taxon>
        <taxon>Coprinellus</taxon>
    </lineage>
</organism>
<dbReference type="Proteomes" id="UP000298030">
    <property type="component" value="Unassembled WGS sequence"/>
</dbReference>
<proteinExistence type="predicted"/>
<evidence type="ECO:0000313" key="2">
    <source>
        <dbReference type="EMBL" id="TEB36520.1"/>
    </source>
</evidence>
<feature type="compositionally biased region" description="Polar residues" evidence="1">
    <location>
        <begin position="1228"/>
        <end position="1245"/>
    </location>
</feature>
<comment type="caution">
    <text evidence="2">The sequence shown here is derived from an EMBL/GenBank/DDBJ whole genome shotgun (WGS) entry which is preliminary data.</text>
</comment>
<feature type="compositionally biased region" description="Basic and acidic residues" evidence="1">
    <location>
        <begin position="1339"/>
        <end position="1353"/>
    </location>
</feature>
<evidence type="ECO:0000313" key="3">
    <source>
        <dbReference type="Proteomes" id="UP000298030"/>
    </source>
</evidence>
<keyword evidence="3" id="KW-1185">Reference proteome</keyword>
<evidence type="ECO:0000256" key="1">
    <source>
        <dbReference type="SAM" id="MobiDB-lite"/>
    </source>
</evidence>
<feature type="region of interest" description="Disordered" evidence="1">
    <location>
        <begin position="1052"/>
        <end position="1087"/>
    </location>
</feature>
<feature type="compositionally biased region" description="Polar residues" evidence="1">
    <location>
        <begin position="1258"/>
        <end position="1269"/>
    </location>
</feature>
<feature type="compositionally biased region" description="Acidic residues" evidence="1">
    <location>
        <begin position="1191"/>
        <end position="1200"/>
    </location>
</feature>
<protein>
    <recommendedName>
        <fullName evidence="4">Telomere-associated protein Rif1 N-terminal domain-containing protein</fullName>
    </recommendedName>
</protein>
<feature type="region of interest" description="Disordered" evidence="1">
    <location>
        <begin position="1122"/>
        <end position="1200"/>
    </location>
</feature>
<dbReference type="STRING" id="71717.A0A4Y7TQQ2"/>
<name>A0A4Y7TQQ2_COPMI</name>
<evidence type="ECO:0008006" key="4">
    <source>
        <dbReference type="Google" id="ProtNLM"/>
    </source>
</evidence>
<feature type="region of interest" description="Disordered" evidence="1">
    <location>
        <begin position="1098"/>
        <end position="1117"/>
    </location>
</feature>
<dbReference type="SUPFAM" id="SSF48371">
    <property type="entry name" value="ARM repeat"/>
    <property type="match status" value="1"/>
</dbReference>
<feature type="region of interest" description="Disordered" evidence="1">
    <location>
        <begin position="1"/>
        <end position="20"/>
    </location>
</feature>
<dbReference type="InterPro" id="IPR016024">
    <property type="entry name" value="ARM-type_fold"/>
</dbReference>
<gene>
    <name evidence="2" type="ORF">FA13DRAFT_1726885</name>
</gene>
<feature type="region of interest" description="Disordered" evidence="1">
    <location>
        <begin position="1222"/>
        <end position="1295"/>
    </location>
</feature>
<dbReference type="EMBL" id="QPFP01000005">
    <property type="protein sequence ID" value="TEB36520.1"/>
    <property type="molecule type" value="Genomic_DNA"/>
</dbReference>